<dbReference type="Proteomes" id="UP001300012">
    <property type="component" value="Unassembled WGS sequence"/>
</dbReference>
<reference evidence="1 2" key="1">
    <citation type="submission" date="2022-08" db="EMBL/GenBank/DDBJ databases">
        <title>Paenibacillus endoradicis sp. nov., Paenibacillus radicibacter sp. nov and Paenibacillus pararadicis sp. nov., three cold-adapted plant growth-promoting bacteria isolated from root of Larix gmelinii in Great Khingan.</title>
        <authorList>
            <person name="Xue H."/>
        </authorList>
    </citation>
    <scope>NUCLEOTIDE SEQUENCE [LARGE SCALE GENOMIC DNA]</scope>
    <source>
        <strain evidence="1 2">N5-1-1-5</strain>
    </source>
</reference>
<evidence type="ECO:0000313" key="2">
    <source>
        <dbReference type="Proteomes" id="UP001300012"/>
    </source>
</evidence>
<comment type="caution">
    <text evidence="1">The sequence shown here is derived from an EMBL/GenBank/DDBJ whole genome shotgun (WGS) entry which is preliminary data.</text>
</comment>
<dbReference type="SUPFAM" id="SSF160719">
    <property type="entry name" value="gpW/gp25-like"/>
    <property type="match status" value="1"/>
</dbReference>
<dbReference type="RefSeq" id="WP_258217719.1">
    <property type="nucleotide sequence ID" value="NZ_JANQBD010000037.1"/>
</dbReference>
<dbReference type="InterPro" id="IPR020288">
    <property type="entry name" value="Sheath_initiator"/>
</dbReference>
<dbReference type="Pfam" id="PF10934">
    <property type="entry name" value="Sheath_initiator"/>
    <property type="match status" value="1"/>
</dbReference>
<protein>
    <submittedName>
        <fullName evidence="1">DUF2634 domain-containing protein</fullName>
    </submittedName>
</protein>
<proteinExistence type="predicted"/>
<dbReference type="EMBL" id="JANQBD010000037">
    <property type="protein sequence ID" value="MCR8636190.1"/>
    <property type="molecule type" value="Genomic_DNA"/>
</dbReference>
<keyword evidence="2" id="KW-1185">Reference proteome</keyword>
<gene>
    <name evidence="1" type="ORF">NV381_33890</name>
</gene>
<accession>A0ABT1YSN8</accession>
<dbReference type="Gene3D" id="3.10.450.40">
    <property type="match status" value="1"/>
</dbReference>
<name>A0ABT1YSN8_9BACL</name>
<organism evidence="1 2">
    <name type="scientific">Paenibacillus radicis</name>
    <name type="common">ex Xue et al. 2023</name>
    <dbReference type="NCBI Taxonomy" id="2972489"/>
    <lineage>
        <taxon>Bacteria</taxon>
        <taxon>Bacillati</taxon>
        <taxon>Bacillota</taxon>
        <taxon>Bacilli</taxon>
        <taxon>Bacillales</taxon>
        <taxon>Paenibacillaceae</taxon>
        <taxon>Paenibacillus</taxon>
    </lineage>
</organism>
<sequence length="119" mass="13542">MQSFKLVEGDLVLELGEIVMAEGTDELVQCVKSSLGTNKGEWFLQPELGIKFRAFLEKNLNEEEMREQIRQGLFQEPRIKTVDSIKFEHDKPNRIMTVRFSATAVDGTTIESEVTQHVG</sequence>
<evidence type="ECO:0000313" key="1">
    <source>
        <dbReference type="EMBL" id="MCR8636190.1"/>
    </source>
</evidence>